<name>A0ABT9AH64_9BACT</name>
<dbReference type="EMBL" id="JAUQSX010000015">
    <property type="protein sequence ID" value="MDO7849218.1"/>
    <property type="molecule type" value="Genomic_DNA"/>
</dbReference>
<reference evidence="1" key="1">
    <citation type="submission" date="2023-07" db="EMBL/GenBank/DDBJ databases">
        <authorList>
            <person name="Kim M.K."/>
        </authorList>
    </citation>
    <scope>NUCLEOTIDE SEQUENCE</scope>
    <source>
        <strain evidence="1">M29</strain>
    </source>
</reference>
<gene>
    <name evidence="1" type="ORF">Q5H92_22835</name>
</gene>
<evidence type="ECO:0000313" key="2">
    <source>
        <dbReference type="Proteomes" id="UP001167796"/>
    </source>
</evidence>
<accession>A0ABT9AH64</accession>
<keyword evidence="2" id="KW-1185">Reference proteome</keyword>
<dbReference type="RefSeq" id="WP_305013886.1">
    <property type="nucleotide sequence ID" value="NZ_JAUQSX010000015.1"/>
</dbReference>
<proteinExistence type="predicted"/>
<dbReference type="Proteomes" id="UP001167796">
    <property type="component" value="Unassembled WGS sequence"/>
</dbReference>
<sequence length="222" mass="23506">MLTPAPAAAGQLRNLDPLLVDNTGGVEALWYCDVADVLSYPRTAAAALATDVVLVPGASWYQLIATRGTLSYGQAGATDRHGDFFKPLLKGALAKATPTVAAGLEALDGRRFLVLYRDQNGYVWLVGTPDSPLTWSEKYESGSPTTRNGYDFQFAGEGPRRARPYLGTWTVSGVGLETGVQLGAGTGGRVEIRDAHGNLMATVAAGRTVVVRSGFRVAFTIN</sequence>
<organism evidence="1 2">
    <name type="scientific">Hymenobacter mellowenesis</name>
    <dbReference type="NCBI Taxonomy" id="3063995"/>
    <lineage>
        <taxon>Bacteria</taxon>
        <taxon>Pseudomonadati</taxon>
        <taxon>Bacteroidota</taxon>
        <taxon>Cytophagia</taxon>
        <taxon>Cytophagales</taxon>
        <taxon>Hymenobacteraceae</taxon>
        <taxon>Hymenobacter</taxon>
    </lineage>
</organism>
<evidence type="ECO:0000313" key="1">
    <source>
        <dbReference type="EMBL" id="MDO7849218.1"/>
    </source>
</evidence>
<protein>
    <submittedName>
        <fullName evidence="1">Uncharacterized protein</fullName>
    </submittedName>
</protein>
<comment type="caution">
    <text evidence="1">The sequence shown here is derived from an EMBL/GenBank/DDBJ whole genome shotgun (WGS) entry which is preliminary data.</text>
</comment>